<evidence type="ECO:0000256" key="2">
    <source>
        <dbReference type="ARBA" id="ARBA00004370"/>
    </source>
</evidence>
<dbReference type="Pfam" id="PF00072">
    <property type="entry name" value="Response_reg"/>
    <property type="match status" value="1"/>
</dbReference>
<evidence type="ECO:0000259" key="15">
    <source>
        <dbReference type="PROSITE" id="PS50109"/>
    </source>
</evidence>
<dbReference type="InterPro" id="IPR024478">
    <property type="entry name" value="HlyB_4HB_MCP"/>
</dbReference>
<protein>
    <recommendedName>
        <fullName evidence="11">Sensory/regulatory protein RpfC</fullName>
        <ecNumber evidence="3">2.7.13.3</ecNumber>
    </recommendedName>
</protein>
<evidence type="ECO:0000256" key="6">
    <source>
        <dbReference type="ARBA" id="ARBA00022741"/>
    </source>
</evidence>
<dbReference type="RefSeq" id="WP_138239029.1">
    <property type="nucleotide sequence ID" value="NZ_VBRY01000005.1"/>
</dbReference>
<keyword evidence="5" id="KW-0808">Transferase</keyword>
<dbReference type="Pfam" id="PF12729">
    <property type="entry name" value="4HB_MCP_1"/>
    <property type="match status" value="1"/>
</dbReference>
<dbReference type="FunFam" id="3.30.565.10:FF:000010">
    <property type="entry name" value="Sensor histidine kinase RcsC"/>
    <property type="match status" value="1"/>
</dbReference>
<dbReference type="InterPro" id="IPR036097">
    <property type="entry name" value="HisK_dim/P_sf"/>
</dbReference>
<dbReference type="InterPro" id="IPR011006">
    <property type="entry name" value="CheY-like_superfamily"/>
</dbReference>
<accession>A0A5R9GMI5</accession>
<dbReference type="GO" id="GO:0005524">
    <property type="term" value="F:ATP binding"/>
    <property type="evidence" value="ECO:0007669"/>
    <property type="project" value="UniProtKB-KW"/>
</dbReference>
<dbReference type="InterPro" id="IPR001789">
    <property type="entry name" value="Sig_transdc_resp-reg_receiver"/>
</dbReference>
<dbReference type="InterPro" id="IPR003594">
    <property type="entry name" value="HATPase_dom"/>
</dbReference>
<dbReference type="Gene3D" id="3.40.50.2300">
    <property type="match status" value="1"/>
</dbReference>
<dbReference type="SMART" id="SM00388">
    <property type="entry name" value="HisKA"/>
    <property type="match status" value="1"/>
</dbReference>
<dbReference type="FunFam" id="1.10.287.130:FF:000002">
    <property type="entry name" value="Two-component osmosensing histidine kinase"/>
    <property type="match status" value="1"/>
</dbReference>
<reference evidence="18 19" key="1">
    <citation type="journal article" date="2019" name="Appl. Environ. Microbiol.">
        <title>Environmental Evidence and Genomic Insight of Iron-oxidizing Bacteria Preference Towards More Corrosion Resistant Stainless Steel at Higher Salinities.</title>
        <authorList>
            <person name="Garrison C.E."/>
            <person name="Price K.A."/>
            <person name="Field E.K."/>
        </authorList>
    </citation>
    <scope>NUCLEOTIDE SEQUENCE [LARGE SCALE GENOMIC DNA]</scope>
    <source>
        <strain evidence="18 19">P3</strain>
    </source>
</reference>
<dbReference type="EC" id="2.7.13.3" evidence="3"/>
<dbReference type="CDD" id="cd06225">
    <property type="entry name" value="HAMP"/>
    <property type="match status" value="1"/>
</dbReference>
<dbReference type="Gene3D" id="1.10.287.130">
    <property type="match status" value="1"/>
</dbReference>
<keyword evidence="14" id="KW-1133">Transmembrane helix</keyword>
<keyword evidence="6" id="KW-0547">Nucleotide-binding</keyword>
<dbReference type="AlphaFoldDB" id="A0A5R9GMI5"/>
<evidence type="ECO:0000256" key="3">
    <source>
        <dbReference type="ARBA" id="ARBA00012438"/>
    </source>
</evidence>
<feature type="domain" description="Response regulatory" evidence="16">
    <location>
        <begin position="566"/>
        <end position="683"/>
    </location>
</feature>
<dbReference type="PANTHER" id="PTHR45339:SF1">
    <property type="entry name" value="HYBRID SIGNAL TRANSDUCTION HISTIDINE KINASE J"/>
    <property type="match status" value="1"/>
</dbReference>
<feature type="domain" description="Histidine kinase" evidence="15">
    <location>
        <begin position="320"/>
        <end position="542"/>
    </location>
</feature>
<dbReference type="Gene3D" id="3.30.565.10">
    <property type="entry name" value="Histidine kinase-like ATPase, C-terminal domain"/>
    <property type="match status" value="1"/>
</dbReference>
<dbReference type="Proteomes" id="UP000306585">
    <property type="component" value="Unassembled WGS sequence"/>
</dbReference>
<keyword evidence="4 12" id="KW-0597">Phosphoprotein</keyword>
<proteinExistence type="predicted"/>
<dbReference type="GO" id="GO:0016020">
    <property type="term" value="C:membrane"/>
    <property type="evidence" value="ECO:0007669"/>
    <property type="project" value="UniProtKB-SubCell"/>
</dbReference>
<dbReference type="Pfam" id="PF00672">
    <property type="entry name" value="HAMP"/>
    <property type="match status" value="1"/>
</dbReference>
<feature type="region of interest" description="Disordered" evidence="13">
    <location>
        <begin position="294"/>
        <end position="313"/>
    </location>
</feature>
<dbReference type="PANTHER" id="PTHR45339">
    <property type="entry name" value="HYBRID SIGNAL TRANSDUCTION HISTIDINE KINASE J"/>
    <property type="match status" value="1"/>
</dbReference>
<dbReference type="SUPFAM" id="SSF47384">
    <property type="entry name" value="Homodimeric domain of signal transducing histidine kinase"/>
    <property type="match status" value="1"/>
</dbReference>
<keyword evidence="8" id="KW-0067">ATP-binding</keyword>
<dbReference type="PRINTS" id="PR00344">
    <property type="entry name" value="BCTRLSENSOR"/>
</dbReference>
<keyword evidence="7" id="KW-0418">Kinase</keyword>
<dbReference type="PROSITE" id="PS50885">
    <property type="entry name" value="HAMP"/>
    <property type="match status" value="1"/>
</dbReference>
<keyword evidence="14" id="KW-0812">Transmembrane</keyword>
<evidence type="ECO:0000256" key="5">
    <source>
        <dbReference type="ARBA" id="ARBA00022679"/>
    </source>
</evidence>
<dbReference type="SMART" id="SM00448">
    <property type="entry name" value="REC"/>
    <property type="match status" value="1"/>
</dbReference>
<evidence type="ECO:0000256" key="1">
    <source>
        <dbReference type="ARBA" id="ARBA00000085"/>
    </source>
</evidence>
<dbReference type="CDD" id="cd17546">
    <property type="entry name" value="REC_hyHK_CKI1_RcsC-like"/>
    <property type="match status" value="1"/>
</dbReference>
<evidence type="ECO:0000256" key="10">
    <source>
        <dbReference type="ARBA" id="ARBA00064003"/>
    </source>
</evidence>
<keyword evidence="14" id="KW-0472">Membrane</keyword>
<dbReference type="EMBL" id="VBRY01000005">
    <property type="protein sequence ID" value="TLS67596.1"/>
    <property type="molecule type" value="Genomic_DNA"/>
</dbReference>
<feature type="transmembrane region" description="Helical" evidence="14">
    <location>
        <begin position="6"/>
        <end position="24"/>
    </location>
</feature>
<dbReference type="SMART" id="SM00304">
    <property type="entry name" value="HAMP"/>
    <property type="match status" value="1"/>
</dbReference>
<evidence type="ECO:0000256" key="14">
    <source>
        <dbReference type="SAM" id="Phobius"/>
    </source>
</evidence>
<organism evidence="18 19">
    <name type="scientific">Mariprofundus erugo</name>
    <dbReference type="NCBI Taxonomy" id="2528639"/>
    <lineage>
        <taxon>Bacteria</taxon>
        <taxon>Pseudomonadati</taxon>
        <taxon>Pseudomonadota</taxon>
        <taxon>Candidatius Mariprofundia</taxon>
        <taxon>Mariprofundales</taxon>
        <taxon>Mariprofundaceae</taxon>
        <taxon>Mariprofundus</taxon>
    </lineage>
</organism>
<dbReference type="SUPFAM" id="SSF55874">
    <property type="entry name" value="ATPase domain of HSP90 chaperone/DNA topoisomerase II/histidine kinase"/>
    <property type="match status" value="1"/>
</dbReference>
<dbReference type="CDD" id="cd00082">
    <property type="entry name" value="HisKA"/>
    <property type="match status" value="1"/>
</dbReference>
<dbReference type="Pfam" id="PF00512">
    <property type="entry name" value="HisKA"/>
    <property type="match status" value="1"/>
</dbReference>
<feature type="modified residue" description="4-aspartylphosphate" evidence="12">
    <location>
        <position position="615"/>
    </location>
</feature>
<evidence type="ECO:0000256" key="7">
    <source>
        <dbReference type="ARBA" id="ARBA00022777"/>
    </source>
</evidence>
<dbReference type="PROSITE" id="PS50109">
    <property type="entry name" value="HIS_KIN"/>
    <property type="match status" value="1"/>
</dbReference>
<evidence type="ECO:0000313" key="19">
    <source>
        <dbReference type="Proteomes" id="UP000306585"/>
    </source>
</evidence>
<dbReference type="Pfam" id="PF02518">
    <property type="entry name" value="HATPase_c"/>
    <property type="match status" value="1"/>
</dbReference>
<evidence type="ECO:0000256" key="12">
    <source>
        <dbReference type="PROSITE-ProRule" id="PRU00169"/>
    </source>
</evidence>
<evidence type="ECO:0000256" key="13">
    <source>
        <dbReference type="SAM" id="MobiDB-lite"/>
    </source>
</evidence>
<dbReference type="PROSITE" id="PS50110">
    <property type="entry name" value="RESPONSE_REGULATORY"/>
    <property type="match status" value="1"/>
</dbReference>
<dbReference type="SMART" id="SM00387">
    <property type="entry name" value="HATPase_c"/>
    <property type="match status" value="1"/>
</dbReference>
<feature type="domain" description="HAMP" evidence="17">
    <location>
        <begin position="229"/>
        <end position="281"/>
    </location>
</feature>
<keyword evidence="19" id="KW-1185">Reference proteome</keyword>
<evidence type="ECO:0000259" key="16">
    <source>
        <dbReference type="PROSITE" id="PS50110"/>
    </source>
</evidence>
<sequence>MKINHKLIIAFTLVALFVILLGILSTKNQQELQDEVDIIYTSNIGEMRFTHEIAYHLQRAKSNLRLLILESEYGTANDRDYAMLQARNSLDELDEMSKKLNETLAHNAETVTASNHPESMPVIREQQAQLVETTSQIKTLTSIAEQLMALYADGKHPPMAAAIALEKQMQPASREAQENIEKLEVGAVNNIATSVTEIRRMIIRDMETAGAVTLTAFLFAMLLAWIISRSIVRNITRLKQASARIGNGQLDTIIDIDTSDELGELAADINKMAANIEAMTVSRNALTAEIGERKRTEEALTEQKERAEKADRAKSEFLASMSHEIRTPLHGMLGIAEHLKESGLSREQRDEVETILASGGALLSLINDILDFSKIEAGQMELEATPFEPCMVVDEVARMLRIKAEEKSILLHQQLPGDRCQLVLGDPARLRQVLINLVGNAIKFTGKGGTISVALRMQEASDGKVALTFAVTDSGIGIPADRLDAIFDKFTQADSSTSREFGGTGIGLSICRDLIQLMGGTITVASQHGEGSTFTIELALPVARQAAAAPVTTGHDGDHSRLLGARILAADDNPVNCKVLQLHLKKLGCELELAANGQEAVEKVMQGHFQLVLMDMHMPVMDGLAATRAIRAGHGEWAQIPVIAMTANVIKGTREACIEAGMNDYLSKPAKPVELKAMLLRYLN</sequence>
<evidence type="ECO:0000259" key="17">
    <source>
        <dbReference type="PROSITE" id="PS50885"/>
    </source>
</evidence>
<gene>
    <name evidence="18" type="ORF">FEF65_06700</name>
</gene>
<dbReference type="GO" id="GO:0000155">
    <property type="term" value="F:phosphorelay sensor kinase activity"/>
    <property type="evidence" value="ECO:0007669"/>
    <property type="project" value="InterPro"/>
</dbReference>
<evidence type="ECO:0000256" key="4">
    <source>
        <dbReference type="ARBA" id="ARBA00022553"/>
    </source>
</evidence>
<keyword evidence="9" id="KW-0902">Two-component regulatory system</keyword>
<comment type="subunit">
    <text evidence="10">At low DSF concentrations, interacts with RpfF.</text>
</comment>
<dbReference type="Gene3D" id="6.10.340.10">
    <property type="match status" value="1"/>
</dbReference>
<comment type="catalytic activity">
    <reaction evidence="1">
        <text>ATP + protein L-histidine = ADP + protein N-phospho-L-histidine.</text>
        <dbReference type="EC" id="2.7.13.3"/>
    </reaction>
</comment>
<dbReference type="InterPro" id="IPR003661">
    <property type="entry name" value="HisK_dim/P_dom"/>
</dbReference>
<feature type="transmembrane region" description="Helical" evidence="14">
    <location>
        <begin position="208"/>
        <end position="227"/>
    </location>
</feature>
<evidence type="ECO:0000256" key="8">
    <source>
        <dbReference type="ARBA" id="ARBA00022840"/>
    </source>
</evidence>
<dbReference type="SUPFAM" id="SSF158472">
    <property type="entry name" value="HAMP domain-like"/>
    <property type="match status" value="1"/>
</dbReference>
<dbReference type="InterPro" id="IPR004358">
    <property type="entry name" value="Sig_transdc_His_kin-like_C"/>
</dbReference>
<evidence type="ECO:0000256" key="11">
    <source>
        <dbReference type="ARBA" id="ARBA00068150"/>
    </source>
</evidence>
<dbReference type="InterPro" id="IPR003660">
    <property type="entry name" value="HAMP_dom"/>
</dbReference>
<dbReference type="SUPFAM" id="SSF52172">
    <property type="entry name" value="CheY-like"/>
    <property type="match status" value="1"/>
</dbReference>
<name>A0A5R9GMI5_9PROT</name>
<dbReference type="InterPro" id="IPR036890">
    <property type="entry name" value="HATPase_C_sf"/>
</dbReference>
<comment type="subcellular location">
    <subcellularLocation>
        <location evidence="2">Membrane</location>
    </subcellularLocation>
</comment>
<evidence type="ECO:0000256" key="9">
    <source>
        <dbReference type="ARBA" id="ARBA00023012"/>
    </source>
</evidence>
<comment type="caution">
    <text evidence="18">The sequence shown here is derived from an EMBL/GenBank/DDBJ whole genome shotgun (WGS) entry which is preliminary data.</text>
</comment>
<dbReference type="CDD" id="cd16922">
    <property type="entry name" value="HATPase_EvgS-ArcB-TorS-like"/>
    <property type="match status" value="1"/>
</dbReference>
<evidence type="ECO:0000313" key="18">
    <source>
        <dbReference type="EMBL" id="TLS67596.1"/>
    </source>
</evidence>
<dbReference type="InterPro" id="IPR005467">
    <property type="entry name" value="His_kinase_dom"/>
</dbReference>